<protein>
    <submittedName>
        <fullName evidence="3">DUF1624 domain-containing protein</fullName>
    </submittedName>
</protein>
<feature type="transmembrane region" description="Helical" evidence="1">
    <location>
        <begin position="363"/>
        <end position="384"/>
    </location>
</feature>
<evidence type="ECO:0000313" key="4">
    <source>
        <dbReference type="Proteomes" id="UP000247346"/>
    </source>
</evidence>
<dbReference type="AlphaFoldDB" id="A0A2P5Z649"/>
<evidence type="ECO:0000313" key="3">
    <source>
        <dbReference type="EMBL" id="PPU83588.1"/>
    </source>
</evidence>
<feature type="domain" description="Heparan-alpha-glucosaminide N-acetyltransferase catalytic" evidence="2">
    <location>
        <begin position="25"/>
        <end position="230"/>
    </location>
</feature>
<dbReference type="PANTHER" id="PTHR40407:SF1">
    <property type="entry name" value="HEPARAN-ALPHA-GLUCOSAMINIDE N-ACETYLTRANSFERASE CATALYTIC DOMAIN-CONTAINING PROTEIN"/>
    <property type="match status" value="1"/>
</dbReference>
<feature type="transmembrane region" description="Helical" evidence="1">
    <location>
        <begin position="162"/>
        <end position="181"/>
    </location>
</feature>
<keyword evidence="1" id="KW-1133">Transmembrane helix</keyword>
<evidence type="ECO:0000259" key="2">
    <source>
        <dbReference type="Pfam" id="PF07786"/>
    </source>
</evidence>
<keyword evidence="1" id="KW-0812">Transmembrane</keyword>
<dbReference type="OrthoDB" id="508112at2"/>
<proteinExistence type="predicted"/>
<feature type="transmembrane region" description="Helical" evidence="1">
    <location>
        <begin position="113"/>
        <end position="130"/>
    </location>
</feature>
<name>A0A2P5Z649_9XANT</name>
<feature type="transmembrane region" description="Helical" evidence="1">
    <location>
        <begin position="69"/>
        <end position="92"/>
    </location>
</feature>
<feature type="transmembrane region" description="Helical" evidence="1">
    <location>
        <begin position="213"/>
        <end position="231"/>
    </location>
</feature>
<evidence type="ECO:0000256" key="1">
    <source>
        <dbReference type="SAM" id="Phobius"/>
    </source>
</evidence>
<reference evidence="3 4" key="1">
    <citation type="submission" date="2016-08" db="EMBL/GenBank/DDBJ databases">
        <authorList>
            <person name="Seilhamer J.J."/>
        </authorList>
    </citation>
    <scope>NUCLEOTIDE SEQUENCE [LARGE SCALE GENOMIC DNA]</scope>
    <source>
        <strain evidence="3 4">CFBP4641</strain>
    </source>
</reference>
<dbReference type="RefSeq" id="WP_010341929.1">
    <property type="nucleotide sequence ID" value="NZ_CP132343.1"/>
</dbReference>
<dbReference type="Proteomes" id="UP000247346">
    <property type="component" value="Unassembled WGS sequence"/>
</dbReference>
<sequence>MPPAASVSAAPASFALPAAATANARLASIDLLRGTVMLLMLLDHVRETFYLHHPVGDPMQVEGTAPALFVARTLAHLCAPVFVFLTGLSAWLSASRQADGRAAAARFLLKRGLFLIVLELTLVNLAWSGAFPPQALYLQVIWAIGLSMLALAALLWLPRPALALLGAALVAGHHLLDAVQVQGDGPLAAAWAVLHDRRWLELGDLRLRTSYPVLPWIGVIALGYAAGPWYGVAADPAQRQQRLLAWGLGALAGFHLLRWHNGYGDAPWQAQDDLAHTAMSFFNVTKYPPSLQFLLLTLGVGLLLLRLYEHPAVARRLAPLAAIGAAPMFFYLLHLYVLKLAYLAALALWGANHGAVFGVDSVAALWAIAAALGLALYWPTAAFARLKARRRDQAWLRYF</sequence>
<accession>A0A2P5Z649</accession>
<comment type="caution">
    <text evidence="3">The sequence shown here is derived from an EMBL/GenBank/DDBJ whole genome shotgun (WGS) entry which is preliminary data.</text>
</comment>
<feature type="transmembrane region" description="Helical" evidence="1">
    <location>
        <begin position="329"/>
        <end position="351"/>
    </location>
</feature>
<feature type="transmembrane region" description="Helical" evidence="1">
    <location>
        <begin position="290"/>
        <end position="308"/>
    </location>
</feature>
<dbReference type="PANTHER" id="PTHR40407">
    <property type="entry name" value="MEMBRANE PROTEIN-LIKE PROTEIN"/>
    <property type="match status" value="1"/>
</dbReference>
<feature type="transmembrane region" description="Helical" evidence="1">
    <location>
        <begin position="136"/>
        <end position="157"/>
    </location>
</feature>
<dbReference type="EMBL" id="MDEK01000005">
    <property type="protein sequence ID" value="PPU83588.1"/>
    <property type="molecule type" value="Genomic_DNA"/>
</dbReference>
<dbReference type="STRING" id="56458.SB85_16550"/>
<dbReference type="Pfam" id="PF07786">
    <property type="entry name" value="HGSNAT_cat"/>
    <property type="match status" value="1"/>
</dbReference>
<organism evidence="3 4">
    <name type="scientific">Xanthomonas sacchari</name>
    <dbReference type="NCBI Taxonomy" id="56458"/>
    <lineage>
        <taxon>Bacteria</taxon>
        <taxon>Pseudomonadati</taxon>
        <taxon>Pseudomonadota</taxon>
        <taxon>Gammaproteobacteria</taxon>
        <taxon>Lysobacterales</taxon>
        <taxon>Lysobacteraceae</taxon>
        <taxon>Xanthomonas</taxon>
    </lineage>
</organism>
<feature type="transmembrane region" description="Helical" evidence="1">
    <location>
        <begin position="243"/>
        <end position="260"/>
    </location>
</feature>
<dbReference type="GeneID" id="93877884"/>
<keyword evidence="1" id="KW-0472">Membrane</keyword>
<dbReference type="InterPro" id="IPR012429">
    <property type="entry name" value="HGSNAT_cat"/>
</dbReference>
<gene>
    <name evidence="3" type="ORF">XsacCFBP4641_07525</name>
</gene>